<dbReference type="AlphaFoldDB" id="A0A317G3U7"/>
<gene>
    <name evidence="2" type="ORF">CPT75_17335</name>
</gene>
<keyword evidence="1" id="KW-0732">Signal</keyword>
<dbReference type="RefSeq" id="WP_110073824.1">
    <property type="nucleotide sequence ID" value="NZ_CM009896.1"/>
</dbReference>
<evidence type="ECO:0000313" key="2">
    <source>
        <dbReference type="EMBL" id="PWT28744.1"/>
    </source>
</evidence>
<accession>A0A317G3U7</accession>
<comment type="caution">
    <text evidence="2">The sequence shown here is derived from an EMBL/GenBank/DDBJ whole genome shotgun (WGS) entry which is preliminary data.</text>
</comment>
<name>A0A317G3U7_BUTFI</name>
<dbReference type="EMBL" id="NXNG01000001">
    <property type="protein sequence ID" value="PWT28744.1"/>
    <property type="molecule type" value="Genomic_DNA"/>
</dbReference>
<sequence length="378" mass="42580">MLKRSLSLTLCILLLSSCANAPSETQVVEQVTSAQEASVQQTEVQSSNAQQPEKQIAAESNAALEQSIEENQDTATSDASIDETAQVSLYELFLSNEATVHIDSENNLGYFLSNIEPSGMDATLEDLVQLMIDSLDEDYGYSGTTIESIEYAFIDCGNDGNEELVICVTTLSIDYFTNYIILKEFDGQLKPVYVKVDGVRSQTFINEYGYIMSDGSSGASYHDFVKEYIDGNGKYHYIYTSMSATIIIFDEYGGDLYFNNEFHNLSEELLGILEGNFDFFQIDLYGTLEDDSDDVYSYARSLEYDNSGDGFRGYFYCNLDDDESIYDDSFPLMQYFNEQGLQIYSKKEIDTMIETKEIQEGLTQEIKNGKVVTWTLLD</sequence>
<protein>
    <submittedName>
        <fullName evidence="2">Uncharacterized protein</fullName>
    </submittedName>
</protein>
<dbReference type="PROSITE" id="PS51257">
    <property type="entry name" value="PROKAR_LIPOPROTEIN"/>
    <property type="match status" value="1"/>
</dbReference>
<proteinExistence type="predicted"/>
<evidence type="ECO:0000313" key="3">
    <source>
        <dbReference type="Proteomes" id="UP000245488"/>
    </source>
</evidence>
<feature type="signal peptide" evidence="1">
    <location>
        <begin position="1"/>
        <end position="21"/>
    </location>
</feature>
<dbReference type="Proteomes" id="UP000245488">
    <property type="component" value="Chromosome"/>
</dbReference>
<reference evidence="2 3" key="1">
    <citation type="submission" date="2017-09" db="EMBL/GenBank/DDBJ databases">
        <title>High-quality draft genome sequence of Butyrivibrio fibrisolvens INBov1, isolated from cow rumen.</title>
        <authorList>
            <person name="Rodriguez Hernaez J."/>
            <person name="Rivarola M."/>
            <person name="Paniego N."/>
            <person name="Cravero S."/>
            <person name="Ceron Cucchi M."/>
            <person name="Martinez M.C."/>
        </authorList>
    </citation>
    <scope>NUCLEOTIDE SEQUENCE [LARGE SCALE GENOMIC DNA]</scope>
    <source>
        <strain evidence="2 3">INBov1</strain>
    </source>
</reference>
<evidence type="ECO:0000256" key="1">
    <source>
        <dbReference type="SAM" id="SignalP"/>
    </source>
</evidence>
<organism evidence="2 3">
    <name type="scientific">Butyrivibrio fibrisolvens</name>
    <dbReference type="NCBI Taxonomy" id="831"/>
    <lineage>
        <taxon>Bacteria</taxon>
        <taxon>Bacillati</taxon>
        <taxon>Bacillota</taxon>
        <taxon>Clostridia</taxon>
        <taxon>Lachnospirales</taxon>
        <taxon>Lachnospiraceae</taxon>
        <taxon>Butyrivibrio</taxon>
    </lineage>
</organism>
<feature type="chain" id="PRO_5016445583" evidence="1">
    <location>
        <begin position="22"/>
        <end position="378"/>
    </location>
</feature>
<keyword evidence="3" id="KW-1185">Reference proteome</keyword>